<gene>
    <name evidence="3 5" type="primary">dapF</name>
    <name evidence="5" type="ORF">ACFSJ3_02965</name>
</gene>
<comment type="caution">
    <text evidence="3">Lacks conserved residue(s) required for the propagation of feature annotation.</text>
</comment>
<feature type="binding site" evidence="3">
    <location>
        <position position="158"/>
    </location>
    <ligand>
        <name>substrate</name>
    </ligand>
</feature>
<protein>
    <recommendedName>
        <fullName evidence="3 4">Diaminopimelate epimerase</fullName>
        <shortName evidence="3">DAP epimerase</shortName>
        <ecNumber evidence="3 4">5.1.1.7</ecNumber>
    </recommendedName>
    <alternativeName>
        <fullName evidence="3">PLP-independent amino acid racemase</fullName>
    </alternativeName>
</protein>
<dbReference type="RefSeq" id="WP_345338069.1">
    <property type="nucleotide sequence ID" value="NZ_BAABLI010000004.1"/>
</dbReference>
<evidence type="ECO:0000313" key="5">
    <source>
        <dbReference type="EMBL" id="MFD2094928.1"/>
    </source>
</evidence>
<evidence type="ECO:0000313" key="6">
    <source>
        <dbReference type="Proteomes" id="UP001597380"/>
    </source>
</evidence>
<accession>A0ABW4XJW7</accession>
<comment type="catalytic activity">
    <reaction evidence="3">
        <text>(2S,6S)-2,6-diaminopimelate = meso-2,6-diaminopimelate</text>
        <dbReference type="Rhea" id="RHEA:15393"/>
        <dbReference type="ChEBI" id="CHEBI:57609"/>
        <dbReference type="ChEBI" id="CHEBI:57791"/>
        <dbReference type="EC" id="5.1.1.7"/>
    </reaction>
</comment>
<dbReference type="Gene3D" id="3.10.310.10">
    <property type="entry name" value="Diaminopimelate Epimerase, Chain A, domain 1"/>
    <property type="match status" value="2"/>
</dbReference>
<dbReference type="InterPro" id="IPR001653">
    <property type="entry name" value="DAP_epimerase_DapF"/>
</dbReference>
<comment type="similarity">
    <text evidence="1 3">Belongs to the diaminopimelate epimerase family.</text>
</comment>
<keyword evidence="6" id="KW-1185">Reference proteome</keyword>
<proteinExistence type="inferred from homology"/>
<organism evidence="5 6">
    <name type="scientific">Corallincola platygyrae</name>
    <dbReference type="NCBI Taxonomy" id="1193278"/>
    <lineage>
        <taxon>Bacteria</taxon>
        <taxon>Pseudomonadati</taxon>
        <taxon>Pseudomonadota</taxon>
        <taxon>Gammaproteobacteria</taxon>
        <taxon>Alteromonadales</taxon>
        <taxon>Psychromonadaceae</taxon>
        <taxon>Corallincola</taxon>
    </lineage>
</organism>
<feature type="site" description="Could be important to modulate the pK values of the two catalytic cysteine residues" evidence="3">
    <location>
        <position position="207"/>
    </location>
</feature>
<comment type="function">
    <text evidence="3">Catalyzes the stereoinversion of LL-2,6-diaminopimelate (L,L-DAP) to meso-diaminopimelate (meso-DAP), a precursor of L-lysine and an essential component of the bacterial peptidoglycan.</text>
</comment>
<evidence type="ECO:0000256" key="2">
    <source>
        <dbReference type="ARBA" id="ARBA00023235"/>
    </source>
</evidence>
<dbReference type="Pfam" id="PF01678">
    <property type="entry name" value="DAP_epimerase"/>
    <property type="match status" value="2"/>
</dbReference>
<evidence type="ECO:0000256" key="4">
    <source>
        <dbReference type="NCBIfam" id="TIGR00652"/>
    </source>
</evidence>
<comment type="subcellular location">
    <subcellularLocation>
        <location evidence="3">Cytoplasm</location>
    </subcellularLocation>
</comment>
<feature type="binding site" evidence="3">
    <location>
        <position position="15"/>
    </location>
    <ligand>
        <name>substrate</name>
    </ligand>
</feature>
<dbReference type="PANTHER" id="PTHR31689">
    <property type="entry name" value="DIAMINOPIMELATE EPIMERASE, CHLOROPLASTIC"/>
    <property type="match status" value="1"/>
</dbReference>
<keyword evidence="3" id="KW-0963">Cytoplasm</keyword>
<sequence>MMQQLPFRKYQALGNDYILIDSQHTCSLSEETIRAICHRTYGVGADGILLSFTGLRTVSIYNSDGSEAEKSGNGLRIFAYHLIKTAAVEGDHFTICCKAGVHAVYWDGQKVTINMGSMRSVFDIDSGWQPAPISKSLKPQSFNIDGKQFEFVAIDIGNPHCVVLNASLDDLQHYGPLIENHSYFKDRINVQFLHQWDQKAIGIGIWERGSGHTLSSGSSSCAAFYVAHHLGFCSDQVEVNMEGGQLDLRLVEDDIWMSGDVKLIASGTIYTDELALEAINE</sequence>
<evidence type="ECO:0000256" key="1">
    <source>
        <dbReference type="ARBA" id="ARBA00010219"/>
    </source>
</evidence>
<evidence type="ECO:0000256" key="3">
    <source>
        <dbReference type="HAMAP-Rule" id="MF_00197"/>
    </source>
</evidence>
<reference evidence="6" key="1">
    <citation type="journal article" date="2019" name="Int. J. Syst. Evol. Microbiol.">
        <title>The Global Catalogue of Microorganisms (GCM) 10K type strain sequencing project: providing services to taxonomists for standard genome sequencing and annotation.</title>
        <authorList>
            <consortium name="The Broad Institute Genomics Platform"/>
            <consortium name="The Broad Institute Genome Sequencing Center for Infectious Disease"/>
            <person name="Wu L."/>
            <person name="Ma J."/>
        </authorList>
    </citation>
    <scope>NUCLEOTIDE SEQUENCE [LARGE SCALE GENOMIC DNA]</scope>
    <source>
        <strain evidence="6">CGMCC 1.10992</strain>
    </source>
</reference>
<dbReference type="Proteomes" id="UP001597380">
    <property type="component" value="Unassembled WGS sequence"/>
</dbReference>
<comment type="pathway">
    <text evidence="3">Amino-acid biosynthesis; L-lysine biosynthesis via DAP pathway; DL-2,6-diaminopimelate from LL-2,6-diaminopimelate: step 1/1.</text>
</comment>
<feature type="binding site" evidence="3">
    <location>
        <position position="189"/>
    </location>
    <ligand>
        <name>substrate</name>
    </ligand>
</feature>
<dbReference type="SUPFAM" id="SSF54506">
    <property type="entry name" value="Diaminopimelate epimerase-like"/>
    <property type="match status" value="2"/>
</dbReference>
<dbReference type="GO" id="GO:0008837">
    <property type="term" value="F:diaminopimelate epimerase activity"/>
    <property type="evidence" value="ECO:0007669"/>
    <property type="project" value="UniProtKB-EC"/>
</dbReference>
<comment type="caution">
    <text evidence="5">The sequence shown here is derived from an EMBL/GenBank/DDBJ whole genome shotgun (WGS) entry which is preliminary data.</text>
</comment>
<comment type="subunit">
    <text evidence="3">Homodimer.</text>
</comment>
<keyword evidence="3" id="KW-0457">Lysine biosynthesis</keyword>
<keyword evidence="3" id="KW-0028">Amino-acid biosynthesis</keyword>
<name>A0ABW4XJW7_9GAMM</name>
<feature type="binding site" evidence="3">
    <location>
        <position position="62"/>
    </location>
    <ligand>
        <name>substrate</name>
    </ligand>
</feature>
<feature type="binding site" evidence="3">
    <location>
        <begin position="207"/>
        <end position="208"/>
    </location>
    <ligand>
        <name>substrate</name>
    </ligand>
</feature>
<dbReference type="EC" id="5.1.1.7" evidence="3 4"/>
<dbReference type="HAMAP" id="MF_00197">
    <property type="entry name" value="DAP_epimerase"/>
    <property type="match status" value="1"/>
</dbReference>
<dbReference type="EMBL" id="JBHUHT010000007">
    <property type="protein sequence ID" value="MFD2094928.1"/>
    <property type="molecule type" value="Genomic_DNA"/>
</dbReference>
<feature type="binding site" evidence="3">
    <location>
        <begin position="217"/>
        <end position="218"/>
    </location>
    <ligand>
        <name>substrate</name>
    </ligand>
</feature>
<feature type="binding site" evidence="3">
    <location>
        <begin position="72"/>
        <end position="73"/>
    </location>
    <ligand>
        <name>substrate</name>
    </ligand>
</feature>
<dbReference type="NCBIfam" id="TIGR00652">
    <property type="entry name" value="DapF"/>
    <property type="match status" value="1"/>
</dbReference>
<feature type="site" description="Could be important to modulate the pK values of the two catalytic cysteine residues" evidence="3">
    <location>
        <position position="160"/>
    </location>
</feature>
<dbReference type="PANTHER" id="PTHR31689:SF0">
    <property type="entry name" value="DIAMINOPIMELATE EPIMERASE"/>
    <property type="match status" value="1"/>
</dbReference>
<keyword evidence="2 3" id="KW-0413">Isomerase</keyword>